<reference evidence="3 4" key="1">
    <citation type="submission" date="2016-10" db="EMBL/GenBank/DDBJ databases">
        <authorList>
            <person name="de Groot N.N."/>
        </authorList>
    </citation>
    <scope>NUCLEOTIDE SEQUENCE [LARGE SCALE GENOMIC DNA]</scope>
    <source>
        <strain evidence="3 4">CGMCC 1.6291</strain>
    </source>
</reference>
<dbReference type="SUPFAM" id="SSF53474">
    <property type="entry name" value="alpha/beta-Hydrolases"/>
    <property type="match status" value="1"/>
</dbReference>
<dbReference type="RefSeq" id="WP_091641210.1">
    <property type="nucleotide sequence ID" value="NZ_FOEG01000002.1"/>
</dbReference>
<evidence type="ECO:0000259" key="2">
    <source>
        <dbReference type="Pfam" id="PF00561"/>
    </source>
</evidence>
<organism evidence="3 4">
    <name type="scientific">Aquisalimonas asiatica</name>
    <dbReference type="NCBI Taxonomy" id="406100"/>
    <lineage>
        <taxon>Bacteria</taxon>
        <taxon>Pseudomonadati</taxon>
        <taxon>Pseudomonadota</taxon>
        <taxon>Gammaproteobacteria</taxon>
        <taxon>Chromatiales</taxon>
        <taxon>Ectothiorhodospiraceae</taxon>
        <taxon>Aquisalimonas</taxon>
    </lineage>
</organism>
<dbReference type="AlphaFoldDB" id="A0A1H8S213"/>
<dbReference type="InterPro" id="IPR000073">
    <property type="entry name" value="AB_hydrolase_1"/>
</dbReference>
<protein>
    <submittedName>
        <fullName evidence="3">Pimeloyl-ACP methyl ester carboxylesterase</fullName>
    </submittedName>
</protein>
<comment type="similarity">
    <text evidence="1">Belongs to the AB hydrolase superfamily.</text>
</comment>
<dbReference type="STRING" id="406100.SAMN04488052_102406"/>
<dbReference type="Gene3D" id="3.40.50.1820">
    <property type="entry name" value="alpha/beta hydrolase"/>
    <property type="match status" value="1"/>
</dbReference>
<dbReference type="EMBL" id="FOEG01000002">
    <property type="protein sequence ID" value="SEO72576.1"/>
    <property type="molecule type" value="Genomic_DNA"/>
</dbReference>
<dbReference type="PANTHER" id="PTHR43039">
    <property type="entry name" value="ESTERASE-RELATED"/>
    <property type="match status" value="1"/>
</dbReference>
<feature type="domain" description="AB hydrolase-1" evidence="2">
    <location>
        <begin position="21"/>
        <end position="254"/>
    </location>
</feature>
<dbReference type="OrthoDB" id="8680283at2"/>
<evidence type="ECO:0000313" key="4">
    <source>
        <dbReference type="Proteomes" id="UP000199657"/>
    </source>
</evidence>
<dbReference type="Pfam" id="PF00561">
    <property type="entry name" value="Abhydrolase_1"/>
    <property type="match status" value="1"/>
</dbReference>
<accession>A0A1H8S213</accession>
<evidence type="ECO:0000313" key="3">
    <source>
        <dbReference type="EMBL" id="SEO72576.1"/>
    </source>
</evidence>
<proteinExistence type="inferred from homology"/>
<dbReference type="PRINTS" id="PR00111">
    <property type="entry name" value="ABHYDROLASE"/>
</dbReference>
<dbReference type="InterPro" id="IPR029058">
    <property type="entry name" value="AB_hydrolase_fold"/>
</dbReference>
<gene>
    <name evidence="3" type="ORF">SAMN04488052_102406</name>
</gene>
<dbReference type="Proteomes" id="UP000199657">
    <property type="component" value="Unassembled WGS sequence"/>
</dbReference>
<name>A0A1H8S213_9GAMM</name>
<evidence type="ECO:0000256" key="1">
    <source>
        <dbReference type="ARBA" id="ARBA00008645"/>
    </source>
</evidence>
<sequence>MDTDEVIARNNVRIVGEGERTLMLAHGFGCDQTIWRRLLPWFEADHRIVLFDYVGSGGSDAGAYDPRRYGRIDGYAQDVVEICRALDLREAVLVGHSISAMIGLRATIRAPEHFSGLVMIGASPRYCNDPPGFTGGFDREDILSLLDMMEHNFASWARMLAPTVMQNPEQPELTDELAHSLAANTPGIAREFAEVAFLSDNRDLLPRATVPSLIIHCTDDALARPEVGEYLQQHTPGSTLRMIEASGHFPHVSAPEATASILRDYLRAPPSRNGR</sequence>
<keyword evidence="4" id="KW-1185">Reference proteome</keyword>